<dbReference type="Proteomes" id="UP000282185">
    <property type="component" value="Unassembled WGS sequence"/>
</dbReference>
<dbReference type="InterPro" id="IPR010982">
    <property type="entry name" value="Lambda_DNA-bd_dom_sf"/>
</dbReference>
<name>A0A345YPS9_9MICO</name>
<gene>
    <name evidence="2" type="ORF">DWV08_10160</name>
    <name evidence="3" type="ORF">DXU92_01910</name>
</gene>
<dbReference type="EMBL" id="CP031356">
    <property type="protein sequence ID" value="AXK45931.1"/>
    <property type="molecule type" value="Genomic_DNA"/>
</dbReference>
<dbReference type="CDD" id="cd00093">
    <property type="entry name" value="HTH_XRE"/>
    <property type="match status" value="1"/>
</dbReference>
<dbReference type="GO" id="GO:0003677">
    <property type="term" value="F:DNA binding"/>
    <property type="evidence" value="ECO:0007669"/>
    <property type="project" value="InterPro"/>
</dbReference>
<dbReference type="EMBL" id="QSWH01000002">
    <property type="protein sequence ID" value="RRR23669.1"/>
    <property type="molecule type" value="Genomic_DNA"/>
</dbReference>
<evidence type="ECO:0000313" key="2">
    <source>
        <dbReference type="EMBL" id="AXK45931.1"/>
    </source>
</evidence>
<dbReference type="KEGG" id="bsau:DWV08_10160"/>
<dbReference type="AlphaFoldDB" id="A0A345YPS9"/>
<organism evidence="3 5">
    <name type="scientific">Brachybacterium saurashtrense</name>
    <dbReference type="NCBI Taxonomy" id="556288"/>
    <lineage>
        <taxon>Bacteria</taxon>
        <taxon>Bacillati</taxon>
        <taxon>Actinomycetota</taxon>
        <taxon>Actinomycetes</taxon>
        <taxon>Micrococcales</taxon>
        <taxon>Dermabacteraceae</taxon>
        <taxon>Brachybacterium</taxon>
    </lineage>
</organism>
<sequence>MGLSQAEVAERLSARLEVTIDKSALARMERGERSIRLNEAVALAEVLQVTLLRLVGESGSGPSARVRRALHGLENAEVLLRAATEEVERRGVQVEEARARLAEVENRELAEDLRAEQWPMGD</sequence>
<evidence type="ECO:0000313" key="4">
    <source>
        <dbReference type="Proteomes" id="UP000254236"/>
    </source>
</evidence>
<feature type="domain" description="HTH cro/C1-type" evidence="1">
    <location>
        <begin position="2"/>
        <end position="54"/>
    </location>
</feature>
<accession>A0A345YPS9</accession>
<dbReference type="InterPro" id="IPR001387">
    <property type="entry name" value="Cro/C1-type_HTH"/>
</dbReference>
<keyword evidence="4" id="KW-1185">Reference proteome</keyword>
<evidence type="ECO:0000313" key="3">
    <source>
        <dbReference type="EMBL" id="RRR23669.1"/>
    </source>
</evidence>
<reference evidence="2 4" key="1">
    <citation type="submission" date="2018-07" db="EMBL/GenBank/DDBJ databases">
        <title>Brachybacterium saurashtrense DSM 23186 genome sequence.</title>
        <authorList>
            <person name="Guo L."/>
        </authorList>
    </citation>
    <scope>NUCLEOTIDE SEQUENCE [LARGE SCALE GENOMIC DNA]</scope>
    <source>
        <strain evidence="2 4">DSM 23186</strain>
    </source>
</reference>
<evidence type="ECO:0000313" key="5">
    <source>
        <dbReference type="Proteomes" id="UP000282185"/>
    </source>
</evidence>
<dbReference type="PROSITE" id="PS50943">
    <property type="entry name" value="HTH_CROC1"/>
    <property type="match status" value="1"/>
</dbReference>
<proteinExistence type="predicted"/>
<reference evidence="3 5" key="2">
    <citation type="submission" date="2018-08" db="EMBL/GenBank/DDBJ databases">
        <title>Brachybacterium saurashtrense DSM 23186.</title>
        <authorList>
            <person name="Li Y."/>
        </authorList>
    </citation>
    <scope>NUCLEOTIDE SEQUENCE [LARGE SCALE GENOMIC DNA]</scope>
    <source>
        <strain evidence="3 5">DSM 23186</strain>
    </source>
</reference>
<dbReference type="Pfam" id="PF01381">
    <property type="entry name" value="HTH_3"/>
    <property type="match status" value="1"/>
</dbReference>
<evidence type="ECO:0000259" key="1">
    <source>
        <dbReference type="PROSITE" id="PS50943"/>
    </source>
</evidence>
<protein>
    <submittedName>
        <fullName evidence="3">XRE family transcriptional regulator</fullName>
    </submittedName>
</protein>
<dbReference type="OrthoDB" id="4578664at2"/>
<dbReference type="Proteomes" id="UP000254236">
    <property type="component" value="Chromosome"/>
</dbReference>
<dbReference type="SUPFAM" id="SSF47413">
    <property type="entry name" value="lambda repressor-like DNA-binding domains"/>
    <property type="match status" value="1"/>
</dbReference>
<dbReference type="Gene3D" id="1.10.260.40">
    <property type="entry name" value="lambda repressor-like DNA-binding domains"/>
    <property type="match status" value="1"/>
</dbReference>